<feature type="transmembrane region" description="Helical" evidence="1">
    <location>
        <begin position="35"/>
        <end position="51"/>
    </location>
</feature>
<accession>A0ABQ4PQK8</accession>
<sequence>MVMKRLLTSLGVAIGGLFYDTYLSSSPTIDFIKPVFIFLFAFAVLSIFHKNE</sequence>
<gene>
    <name evidence="2" type="ORF">TUM4438_41340</name>
</gene>
<keyword evidence="1" id="KW-0472">Membrane</keyword>
<evidence type="ECO:0000313" key="2">
    <source>
        <dbReference type="EMBL" id="GIU51500.1"/>
    </source>
</evidence>
<evidence type="ECO:0000313" key="3">
    <source>
        <dbReference type="Proteomes" id="UP000887104"/>
    </source>
</evidence>
<evidence type="ECO:0000256" key="1">
    <source>
        <dbReference type="SAM" id="Phobius"/>
    </source>
</evidence>
<comment type="caution">
    <text evidence="2">The sequence shown here is derived from an EMBL/GenBank/DDBJ whole genome shotgun (WGS) entry which is preliminary data.</text>
</comment>
<organism evidence="2 3">
    <name type="scientific">Shewanella sairae</name>
    <dbReference type="NCBI Taxonomy" id="190310"/>
    <lineage>
        <taxon>Bacteria</taxon>
        <taxon>Pseudomonadati</taxon>
        <taxon>Pseudomonadota</taxon>
        <taxon>Gammaproteobacteria</taxon>
        <taxon>Alteromonadales</taxon>
        <taxon>Shewanellaceae</taxon>
        <taxon>Shewanella</taxon>
    </lineage>
</organism>
<keyword evidence="1" id="KW-1133">Transmembrane helix</keyword>
<keyword evidence="3" id="KW-1185">Reference proteome</keyword>
<proteinExistence type="predicted"/>
<dbReference type="Proteomes" id="UP000887104">
    <property type="component" value="Unassembled WGS sequence"/>
</dbReference>
<name>A0ABQ4PQK8_9GAMM</name>
<reference evidence="2" key="1">
    <citation type="submission" date="2021-05" db="EMBL/GenBank/DDBJ databases">
        <title>Molecular characterization for Shewanella algae harboring chromosomal blaOXA-55-like strains isolated from clinical and environment sample.</title>
        <authorList>
            <person name="Ohama Y."/>
            <person name="Aoki K."/>
            <person name="Harada S."/>
            <person name="Moriya K."/>
            <person name="Ishii Y."/>
            <person name="Tateda K."/>
        </authorList>
    </citation>
    <scope>NUCLEOTIDE SEQUENCE</scope>
    <source>
        <strain evidence="2">JCM 11563</strain>
    </source>
</reference>
<protein>
    <submittedName>
        <fullName evidence="2">Uncharacterized protein</fullName>
    </submittedName>
</protein>
<keyword evidence="1" id="KW-0812">Transmembrane</keyword>
<dbReference type="EMBL" id="BPEY01000119">
    <property type="protein sequence ID" value="GIU51500.1"/>
    <property type="molecule type" value="Genomic_DNA"/>
</dbReference>